<gene>
    <name evidence="1" type="ORF">OTI717_LOCUS41711</name>
</gene>
<comment type="caution">
    <text evidence="1">The sequence shown here is derived from an EMBL/GenBank/DDBJ whole genome shotgun (WGS) entry which is preliminary data.</text>
</comment>
<proteinExistence type="predicted"/>
<reference evidence="1" key="1">
    <citation type="submission" date="2021-02" db="EMBL/GenBank/DDBJ databases">
        <authorList>
            <person name="Nowell W R."/>
        </authorList>
    </citation>
    <scope>NUCLEOTIDE SEQUENCE</scope>
</reference>
<organism evidence="1 2">
    <name type="scientific">Rotaria sordida</name>
    <dbReference type="NCBI Taxonomy" id="392033"/>
    <lineage>
        <taxon>Eukaryota</taxon>
        <taxon>Metazoa</taxon>
        <taxon>Spiralia</taxon>
        <taxon>Gnathifera</taxon>
        <taxon>Rotifera</taxon>
        <taxon>Eurotatoria</taxon>
        <taxon>Bdelloidea</taxon>
        <taxon>Philodinida</taxon>
        <taxon>Philodinidae</taxon>
        <taxon>Rotaria</taxon>
    </lineage>
</organism>
<accession>A0A820HCF4</accession>
<protein>
    <submittedName>
        <fullName evidence="1">Uncharacterized protein</fullName>
    </submittedName>
</protein>
<evidence type="ECO:0000313" key="1">
    <source>
        <dbReference type="EMBL" id="CAF4290269.1"/>
    </source>
</evidence>
<evidence type="ECO:0000313" key="2">
    <source>
        <dbReference type="Proteomes" id="UP000663823"/>
    </source>
</evidence>
<dbReference type="Proteomes" id="UP000663823">
    <property type="component" value="Unassembled WGS sequence"/>
</dbReference>
<dbReference type="AlphaFoldDB" id="A0A820HCF4"/>
<feature type="non-terminal residue" evidence="1">
    <location>
        <position position="1"/>
    </location>
</feature>
<sequence length="34" mass="4038">RSVKKVEKEKTLHSILDFTVRLRLIEKNGGEYIH</sequence>
<dbReference type="EMBL" id="CAJOAX010043818">
    <property type="protein sequence ID" value="CAF4290269.1"/>
    <property type="molecule type" value="Genomic_DNA"/>
</dbReference>
<name>A0A820HCF4_9BILA</name>